<evidence type="ECO:0008006" key="6">
    <source>
        <dbReference type="Google" id="ProtNLM"/>
    </source>
</evidence>
<dbReference type="CDD" id="cd03788">
    <property type="entry name" value="GT20_TPS"/>
    <property type="match status" value="1"/>
</dbReference>
<dbReference type="InterPro" id="IPR001830">
    <property type="entry name" value="Glyco_trans_20"/>
</dbReference>
<dbReference type="GO" id="GO:0004805">
    <property type="term" value="F:trehalose-phosphatase activity"/>
    <property type="evidence" value="ECO:0007669"/>
    <property type="project" value="TreeGrafter"/>
</dbReference>
<dbReference type="GO" id="GO:0003825">
    <property type="term" value="F:alpha,alpha-trehalose-phosphate synthase (UDP-forming) activity"/>
    <property type="evidence" value="ECO:0007669"/>
    <property type="project" value="TreeGrafter"/>
</dbReference>
<reference evidence="4" key="2">
    <citation type="submission" date="2024-10" db="UniProtKB">
        <authorList>
            <consortium name="EnsemblProtists"/>
        </authorList>
    </citation>
    <scope>IDENTIFICATION</scope>
</reference>
<reference evidence="5" key="1">
    <citation type="journal article" date="2013" name="Nature">
        <title>Pan genome of the phytoplankton Emiliania underpins its global distribution.</title>
        <authorList>
            <person name="Read B.A."/>
            <person name="Kegel J."/>
            <person name="Klute M.J."/>
            <person name="Kuo A."/>
            <person name="Lefebvre S.C."/>
            <person name="Maumus F."/>
            <person name="Mayer C."/>
            <person name="Miller J."/>
            <person name="Monier A."/>
            <person name="Salamov A."/>
            <person name="Young J."/>
            <person name="Aguilar M."/>
            <person name="Claverie J.M."/>
            <person name="Frickenhaus S."/>
            <person name="Gonzalez K."/>
            <person name="Herman E.K."/>
            <person name="Lin Y.C."/>
            <person name="Napier J."/>
            <person name="Ogata H."/>
            <person name="Sarno A.F."/>
            <person name="Shmutz J."/>
            <person name="Schroeder D."/>
            <person name="de Vargas C."/>
            <person name="Verret F."/>
            <person name="von Dassow P."/>
            <person name="Valentin K."/>
            <person name="Van de Peer Y."/>
            <person name="Wheeler G."/>
            <person name="Dacks J.B."/>
            <person name="Delwiche C.F."/>
            <person name="Dyhrman S.T."/>
            <person name="Glockner G."/>
            <person name="John U."/>
            <person name="Richards T."/>
            <person name="Worden A.Z."/>
            <person name="Zhang X."/>
            <person name="Grigoriev I.V."/>
            <person name="Allen A.E."/>
            <person name="Bidle K."/>
            <person name="Borodovsky M."/>
            <person name="Bowler C."/>
            <person name="Brownlee C."/>
            <person name="Cock J.M."/>
            <person name="Elias M."/>
            <person name="Gladyshev V.N."/>
            <person name="Groth M."/>
            <person name="Guda C."/>
            <person name="Hadaegh A."/>
            <person name="Iglesias-Rodriguez M.D."/>
            <person name="Jenkins J."/>
            <person name="Jones B.M."/>
            <person name="Lawson T."/>
            <person name="Leese F."/>
            <person name="Lindquist E."/>
            <person name="Lobanov A."/>
            <person name="Lomsadze A."/>
            <person name="Malik S.B."/>
            <person name="Marsh M.E."/>
            <person name="Mackinder L."/>
            <person name="Mock T."/>
            <person name="Mueller-Roeber B."/>
            <person name="Pagarete A."/>
            <person name="Parker M."/>
            <person name="Probert I."/>
            <person name="Quesneville H."/>
            <person name="Raines C."/>
            <person name="Rensing S.A."/>
            <person name="Riano-Pachon D.M."/>
            <person name="Richier S."/>
            <person name="Rokitta S."/>
            <person name="Shiraiwa Y."/>
            <person name="Soanes D.M."/>
            <person name="van der Giezen M."/>
            <person name="Wahlund T.M."/>
            <person name="Williams B."/>
            <person name="Wilson W."/>
            <person name="Wolfe G."/>
            <person name="Wurch L.L."/>
        </authorList>
    </citation>
    <scope>NUCLEOTIDE SEQUENCE</scope>
</reference>
<dbReference type="GeneID" id="17270790"/>
<feature type="region of interest" description="Disordered" evidence="3">
    <location>
        <begin position="376"/>
        <end position="414"/>
    </location>
</feature>
<dbReference type="PANTHER" id="PTHR10788:SF106">
    <property type="entry name" value="BCDNA.GH08860"/>
    <property type="match status" value="1"/>
</dbReference>
<keyword evidence="2" id="KW-0808">Transferase</keyword>
<dbReference type="STRING" id="2903.R1EWK7"/>
<evidence type="ECO:0000313" key="5">
    <source>
        <dbReference type="Proteomes" id="UP000013827"/>
    </source>
</evidence>
<organism evidence="4 5">
    <name type="scientific">Emiliania huxleyi (strain CCMP1516)</name>
    <dbReference type="NCBI Taxonomy" id="280463"/>
    <lineage>
        <taxon>Eukaryota</taxon>
        <taxon>Haptista</taxon>
        <taxon>Haptophyta</taxon>
        <taxon>Prymnesiophyceae</taxon>
        <taxon>Isochrysidales</taxon>
        <taxon>Noelaerhabdaceae</taxon>
        <taxon>Emiliania</taxon>
    </lineage>
</organism>
<dbReference type="Pfam" id="PF02358">
    <property type="entry name" value="Trehalose_PPase"/>
    <property type="match status" value="1"/>
</dbReference>
<proteinExistence type="predicted"/>
<evidence type="ECO:0000256" key="3">
    <source>
        <dbReference type="SAM" id="MobiDB-lite"/>
    </source>
</evidence>
<protein>
    <recommendedName>
        <fullName evidence="6">Trehalose-6-phosphate synthase</fullName>
    </recommendedName>
</protein>
<evidence type="ECO:0000313" key="4">
    <source>
        <dbReference type="EnsemblProtists" id="EOD25244"/>
    </source>
</evidence>
<accession>A0A0D3JP09</accession>
<feature type="compositionally biased region" description="Polar residues" evidence="3">
    <location>
        <begin position="402"/>
        <end position="412"/>
    </location>
</feature>
<dbReference type="GO" id="GO:0005992">
    <property type="term" value="P:trehalose biosynthetic process"/>
    <property type="evidence" value="ECO:0007669"/>
    <property type="project" value="InterPro"/>
</dbReference>
<dbReference type="Pfam" id="PF00982">
    <property type="entry name" value="Glyco_transf_20"/>
    <property type="match status" value="2"/>
</dbReference>
<dbReference type="eggNOG" id="KOG1050">
    <property type="taxonomic scope" value="Eukaryota"/>
</dbReference>
<keyword evidence="5" id="KW-1185">Reference proteome</keyword>
<dbReference type="EnsemblProtists" id="EOD25244">
    <property type="protein sequence ID" value="EOD25244"/>
    <property type="gene ID" value="EMIHUDRAFT_427087"/>
</dbReference>
<dbReference type="GO" id="GO:0005829">
    <property type="term" value="C:cytosol"/>
    <property type="evidence" value="ECO:0007669"/>
    <property type="project" value="TreeGrafter"/>
</dbReference>
<dbReference type="RefSeq" id="XP_005777673.1">
    <property type="nucleotide sequence ID" value="XM_005777616.1"/>
</dbReference>
<dbReference type="AlphaFoldDB" id="A0A0D3JP09"/>
<dbReference type="Proteomes" id="UP000013827">
    <property type="component" value="Unassembled WGS sequence"/>
</dbReference>
<sequence length="574" mass="63065">MLYSHGDAAERQWSCYQAASTLPYPTVPEPTLPYHTLDTVWVQDYHLMLLPQYLRDASPSLSIGWFLHTPFVIADMYLTLPHREEILRGVLGAGLCGAAHRPTSPCDCADLCGFHIYEYAQHFTSACGQVLGIGGNTGVTQGPDGLFDHASRRSVAIDTFPIGIDPAPFERALDSSAVKDKIIDLQRRFDGKKVLLGIDRLDYVKGIPHKLKALEYFLGNYPAWRGKVVLVQIAVPSRTEVAGYQKLRANVHRLVSRINGTFGTLEYVPIHYLDQSMKFPELCALYYRADSMVVTSLRDGMNLVSFEYLACQTSKNAKGVLVLSEFAGAAQALGAGALLVNPYNVAEVARAIDESLNMPASEREERFEYLDKHIHGHTAQERPPPPPRALDAAAPSPHAEQQHPTSSLSHASQEWAEQFRSAGQRLLIFGLLGALSDGESSVRRNLAALAASPHNTLVVLSGRERALLNEWLGDLPIWLVAENGLWIRPPPGWESGGGGGGGAAASGSAASLPASTWEMVAEGVDDSWMASLKPIFKYFEARHAPPRRPPHLPIPPQKKTFFFLPPPPNFYIFF</sequence>
<dbReference type="Gene3D" id="3.40.50.2000">
    <property type="entry name" value="Glycogen Phosphorylase B"/>
    <property type="match status" value="3"/>
</dbReference>
<dbReference type="PANTHER" id="PTHR10788">
    <property type="entry name" value="TREHALOSE-6-PHOSPHATE SYNTHASE"/>
    <property type="match status" value="1"/>
</dbReference>
<keyword evidence="1" id="KW-0328">Glycosyltransferase</keyword>
<dbReference type="KEGG" id="ehx:EMIHUDRAFT_427087"/>
<dbReference type="SUPFAM" id="SSF53756">
    <property type="entry name" value="UDP-Glycosyltransferase/glycogen phosphorylase"/>
    <property type="match status" value="1"/>
</dbReference>
<dbReference type="InterPro" id="IPR003337">
    <property type="entry name" value="Trehalose_PPase"/>
</dbReference>
<dbReference type="FunFam" id="3.40.50.2000:FF:000010">
    <property type="entry name" value="Alpha,alpha-trehalose-phosphate synthase"/>
    <property type="match status" value="1"/>
</dbReference>
<evidence type="ECO:0000256" key="1">
    <source>
        <dbReference type="ARBA" id="ARBA00022676"/>
    </source>
</evidence>
<evidence type="ECO:0000256" key="2">
    <source>
        <dbReference type="ARBA" id="ARBA00022679"/>
    </source>
</evidence>
<dbReference type="HOGENOM" id="CLU_475247_0_0_1"/>
<dbReference type="PaxDb" id="2903-EOD25244"/>
<name>A0A0D3JP09_EMIH1</name>